<feature type="transmembrane region" description="Helical" evidence="1">
    <location>
        <begin position="107"/>
        <end position="130"/>
    </location>
</feature>
<name>A0A3B0TGS8_9ZZZZ</name>
<accession>A0A3B0TGS8</accession>
<protein>
    <submittedName>
        <fullName evidence="2">Uncharacterized protein</fullName>
    </submittedName>
</protein>
<proteinExistence type="predicted"/>
<dbReference type="AlphaFoldDB" id="A0A3B0TGS8"/>
<evidence type="ECO:0000313" key="2">
    <source>
        <dbReference type="EMBL" id="VAW13682.1"/>
    </source>
</evidence>
<keyword evidence="1" id="KW-0472">Membrane</keyword>
<feature type="transmembrane region" description="Helical" evidence="1">
    <location>
        <begin position="7"/>
        <end position="29"/>
    </location>
</feature>
<feature type="transmembrane region" description="Helical" evidence="1">
    <location>
        <begin position="79"/>
        <end position="101"/>
    </location>
</feature>
<keyword evidence="1" id="KW-0812">Transmembrane</keyword>
<feature type="transmembrane region" description="Helical" evidence="1">
    <location>
        <begin position="49"/>
        <end position="67"/>
    </location>
</feature>
<evidence type="ECO:0000256" key="1">
    <source>
        <dbReference type="SAM" id="Phobius"/>
    </source>
</evidence>
<gene>
    <name evidence="2" type="ORF">MNBD_BACTEROID01-559</name>
</gene>
<reference evidence="2" key="1">
    <citation type="submission" date="2018-06" db="EMBL/GenBank/DDBJ databases">
        <authorList>
            <person name="Zhirakovskaya E."/>
        </authorList>
    </citation>
    <scope>NUCLEOTIDE SEQUENCE</scope>
</reference>
<keyword evidence="1" id="KW-1133">Transmembrane helix</keyword>
<organism evidence="2">
    <name type="scientific">hydrothermal vent metagenome</name>
    <dbReference type="NCBI Taxonomy" id="652676"/>
    <lineage>
        <taxon>unclassified sequences</taxon>
        <taxon>metagenomes</taxon>
        <taxon>ecological metagenomes</taxon>
    </lineage>
</organism>
<sequence>MNIKKFVYACIAVFVTFQVLDFIIHGVILRPTYESLKDIWRPDMMSKMWIMYITSLVLSLLFVYIFTKGYEGKGIAEGIRYGIIIGLLMNTVGMFSQYVVYPIPLSLAIQWFVFGIIEFLICGIVVALVYRPKTSS</sequence>
<dbReference type="EMBL" id="UOEP01000026">
    <property type="protein sequence ID" value="VAW13682.1"/>
    <property type="molecule type" value="Genomic_DNA"/>
</dbReference>